<dbReference type="PANTHER" id="PTHR10039">
    <property type="entry name" value="AMELOGENIN"/>
    <property type="match status" value="1"/>
</dbReference>
<evidence type="ECO:0000259" key="3">
    <source>
        <dbReference type="Pfam" id="PF24883"/>
    </source>
</evidence>
<dbReference type="SUPFAM" id="SSF52540">
    <property type="entry name" value="P-loop containing nucleoside triphosphate hydrolases"/>
    <property type="match status" value="1"/>
</dbReference>
<sequence>YVNAMAFVHLQEKADFTRLSRLLVDKGTEALRNTLDAIHPPANLPAVLNGNKKSLLRLKFKVVNGHQWDLLFPPSGNPPDSKTFDVTLLMVLLRNICGLPPPATGWNTMPPDTDRSPQANITRIKLFRNEVYAHVASTQVDKATFENLWQKISEALVDLNIPQKEIDDLKTCPIGAEEEIYVRSLKEWFLKEEDFKNMLIDLTTKVKLVEKQLTQSNLQQENDSDTFTTSMQHLTQITKENRQGIQQLCQFSSMQNKIERPTCDSKEDKGNEKLLQTLAKNNFKSKIRSKVKLFHPGTRDWLLKKVKNWFTTEEESSLLLITGGPGFGKSVFAAKVCEIFRENGNLAACHFCDFSNSNLKDPMMMMQSLASQMCENVPGFKEKLLDQLKRPHKVNSLKDAFQIYFQNPLDELEVEPRLIVIDGLDESATDDKSDMQAGDFRKYLKKSTIITRMLKFFPRLLQTLDCRETIKVIEKVNEARMAINITICEQIFEAIRRNVSSGNELKLTKDVKHALDYGYKYLLACKKKDSFSWLVDMVIVHVYCKVLRSDLVISRHLRQRISLNLTEICDKLSLIIPRKVRKACWRVIHIQPGTTTFHVAHLLQMILLFSAIADRKTAYDRSYCVWSSNERCDRCFREEQVFTGIYHGVHCNFYWYNQSLHVIEDTHFTTLEAWQIFAAFVEDRVPRKGDQSCLSQAMLKRRQLLVFGQTVDENLKIKTTQRQLVPLCPVANEFLRFPGMVDFSRIAVSAGASFVLGTDNRSFFLWKKSEGLPARYELHICDRFSQFIQQHCVVIDINTSIITSKIDLENVPEAFCLDARVFCTNRVVIRVIPNLIQIYDLESFKGLRSSFQRNLTKDLVIRSKLSPKGNILAVPRLTGDMDFFQLCNPQSSSVSIG</sequence>
<dbReference type="Pfam" id="PF24883">
    <property type="entry name" value="NPHP3_N"/>
    <property type="match status" value="1"/>
</dbReference>
<evidence type="ECO:0000313" key="5">
    <source>
        <dbReference type="Proteomes" id="UP001152795"/>
    </source>
</evidence>
<feature type="domain" description="Nephrocystin 3-like N-terminal" evidence="3">
    <location>
        <begin position="297"/>
        <end position="431"/>
    </location>
</feature>
<comment type="caution">
    <text evidence="4">The sequence shown here is derived from an EMBL/GenBank/DDBJ whole genome shotgun (WGS) entry which is preliminary data.</text>
</comment>
<dbReference type="PANTHER" id="PTHR10039:SF17">
    <property type="entry name" value="FUNGAL STAND N-TERMINAL GOODBYE DOMAIN-CONTAINING PROTEIN-RELATED"/>
    <property type="match status" value="1"/>
</dbReference>
<feature type="domain" description="DZIP3-like HEPN" evidence="2">
    <location>
        <begin position="41"/>
        <end position="177"/>
    </location>
</feature>
<evidence type="ECO:0000256" key="1">
    <source>
        <dbReference type="ARBA" id="ARBA00022737"/>
    </source>
</evidence>
<keyword evidence="5" id="KW-1185">Reference proteome</keyword>
<keyword evidence="1" id="KW-0677">Repeat</keyword>
<dbReference type="InterPro" id="IPR027417">
    <property type="entry name" value="P-loop_NTPase"/>
</dbReference>
<accession>A0A6S7KCZ0</accession>
<evidence type="ECO:0000313" key="4">
    <source>
        <dbReference type="EMBL" id="CAB4018308.1"/>
    </source>
</evidence>
<dbReference type="InterPro" id="IPR056884">
    <property type="entry name" value="NPHP3-like_N"/>
</dbReference>
<evidence type="ECO:0000259" key="2">
    <source>
        <dbReference type="Pfam" id="PF18738"/>
    </source>
</evidence>
<feature type="non-terminal residue" evidence="4">
    <location>
        <position position="897"/>
    </location>
</feature>
<reference evidence="4" key="1">
    <citation type="submission" date="2020-04" db="EMBL/GenBank/DDBJ databases">
        <authorList>
            <person name="Alioto T."/>
            <person name="Alioto T."/>
            <person name="Gomez Garrido J."/>
        </authorList>
    </citation>
    <scope>NUCLEOTIDE SEQUENCE</scope>
    <source>
        <strain evidence="4">A484AB</strain>
    </source>
</reference>
<dbReference type="OrthoDB" id="163438at2759"/>
<organism evidence="4 5">
    <name type="scientific">Paramuricea clavata</name>
    <name type="common">Red gorgonian</name>
    <name type="synonym">Violescent sea-whip</name>
    <dbReference type="NCBI Taxonomy" id="317549"/>
    <lineage>
        <taxon>Eukaryota</taxon>
        <taxon>Metazoa</taxon>
        <taxon>Cnidaria</taxon>
        <taxon>Anthozoa</taxon>
        <taxon>Octocorallia</taxon>
        <taxon>Malacalcyonacea</taxon>
        <taxon>Plexauridae</taxon>
        <taxon>Paramuricea</taxon>
    </lineage>
</organism>
<protein>
    <submittedName>
        <fullName evidence="4">Uncharacterized protein</fullName>
    </submittedName>
</protein>
<dbReference type="EMBL" id="CACRXK020009950">
    <property type="protein sequence ID" value="CAB4018308.1"/>
    <property type="molecule type" value="Genomic_DNA"/>
</dbReference>
<gene>
    <name evidence="4" type="ORF">PACLA_8A083904</name>
</gene>
<dbReference type="AlphaFoldDB" id="A0A6S7KCZ0"/>
<dbReference type="Proteomes" id="UP001152795">
    <property type="component" value="Unassembled WGS sequence"/>
</dbReference>
<dbReference type="Pfam" id="PF18738">
    <property type="entry name" value="HEPN_DZIP3"/>
    <property type="match status" value="1"/>
</dbReference>
<name>A0A6S7KCZ0_PARCT</name>
<dbReference type="InterPro" id="IPR041249">
    <property type="entry name" value="HEPN_DZIP3"/>
</dbReference>
<dbReference type="Gene3D" id="3.40.50.300">
    <property type="entry name" value="P-loop containing nucleotide triphosphate hydrolases"/>
    <property type="match status" value="1"/>
</dbReference>
<proteinExistence type="predicted"/>